<name>A0A1X3DKV6_9NEIS</name>
<proteinExistence type="predicted"/>
<reference evidence="2" key="1">
    <citation type="submission" date="2017-01" db="EMBL/GenBank/DDBJ databases">
        <authorList>
            <person name="Mah S.A."/>
            <person name="Swanson W.J."/>
            <person name="Moy G.W."/>
            <person name="Vacquier V.D."/>
        </authorList>
    </citation>
    <scope>NUCLEOTIDE SEQUENCE [LARGE SCALE GENOMIC DNA]</scope>
    <source>
        <strain evidence="2">124861</strain>
    </source>
</reference>
<evidence type="ECO:0000313" key="2">
    <source>
        <dbReference type="Proteomes" id="UP000193303"/>
    </source>
</evidence>
<accession>A0A1X3DKV6</accession>
<dbReference type="InterPro" id="IPR009734">
    <property type="entry name" value="Myoviridae_GpU"/>
</dbReference>
<dbReference type="AlphaFoldDB" id="A0A1X3DKV6"/>
<evidence type="ECO:0000313" key="1">
    <source>
        <dbReference type="EMBL" id="OSI24645.1"/>
    </source>
</evidence>
<dbReference type="Proteomes" id="UP000193303">
    <property type="component" value="Unassembled WGS sequence"/>
</dbReference>
<protein>
    <submittedName>
        <fullName evidence="1">Uncharacterized protein</fullName>
    </submittedName>
</protein>
<dbReference type="Pfam" id="PF06995">
    <property type="entry name" value="Phage_P2_GpU"/>
    <property type="match status" value="1"/>
</dbReference>
<dbReference type="EMBL" id="MTAB01000003">
    <property type="protein sequence ID" value="OSI24645.1"/>
    <property type="molecule type" value="Genomic_DNA"/>
</dbReference>
<comment type="caution">
    <text evidence="1">The sequence shown here is derived from an EMBL/GenBank/DDBJ whole genome shotgun (WGS) entry which is preliminary data.</text>
</comment>
<organism evidence="1 2">
    <name type="scientific">Neisseria dumasiana</name>
    <dbReference type="NCBI Taxonomy" id="1931275"/>
    <lineage>
        <taxon>Bacteria</taxon>
        <taxon>Pseudomonadati</taxon>
        <taxon>Pseudomonadota</taxon>
        <taxon>Betaproteobacteria</taxon>
        <taxon>Neisseriales</taxon>
        <taxon>Neisseriaceae</taxon>
        <taxon>Neisseria</taxon>
    </lineage>
</organism>
<dbReference type="RefSeq" id="WP_085358050.1">
    <property type="nucleotide sequence ID" value="NZ_MTAB01000003.1"/>
</dbReference>
<dbReference type="OrthoDB" id="1550902at2"/>
<gene>
    <name evidence="1" type="ORF">BV912_01980</name>
</gene>
<sequence>MVLLAALGMFVFTTSSIPFQSLERSQSWRHPHQNVVGDAPPSQYTGKDPEEIVINAELRPEVTGGSAGIEFLRRMADTGEPHPLILGNGKLLGSFVILSIKEGASQLNQDGTPRAISFSMSLKKVSETAVGARDKSLLLAVGMVRTLAGV</sequence>